<name>D8THZ4_VOLCA</name>
<dbReference type="InParanoid" id="D8THZ4"/>
<evidence type="ECO:0000313" key="3">
    <source>
        <dbReference type="Proteomes" id="UP000001058"/>
    </source>
</evidence>
<dbReference type="OrthoDB" id="548926at2759"/>
<sequence>MADPQRELWREARRHIGEYEARNSELTLDLQAAGRELQTAKDEVAALGKESQALRTSKDASDRATLGEHDKLQVHGVASLREEVEAALVKAAAEERERDAHLMALRTHLEGLVSYYSNKGSYMYPERGESGGDGGKGVSEPEVGNGLVLTEPGAVTVAPELTVAEGYEAAVTTEVCDAPAVMAEGSYSEHVQHPVPSGGGNTLL</sequence>
<evidence type="ECO:0000313" key="2">
    <source>
        <dbReference type="EMBL" id="EFJ53150.1"/>
    </source>
</evidence>
<reference evidence="2 3" key="1">
    <citation type="journal article" date="2010" name="Science">
        <title>Genomic analysis of organismal complexity in the multicellular green alga Volvox carteri.</title>
        <authorList>
            <person name="Prochnik S.E."/>
            <person name="Umen J."/>
            <person name="Nedelcu A.M."/>
            <person name="Hallmann A."/>
            <person name="Miller S.M."/>
            <person name="Nishii I."/>
            <person name="Ferris P."/>
            <person name="Kuo A."/>
            <person name="Mitros T."/>
            <person name="Fritz-Laylin L.K."/>
            <person name="Hellsten U."/>
            <person name="Chapman J."/>
            <person name="Simakov O."/>
            <person name="Rensing S.A."/>
            <person name="Terry A."/>
            <person name="Pangilinan J."/>
            <person name="Kapitonov V."/>
            <person name="Jurka J."/>
            <person name="Salamov A."/>
            <person name="Shapiro H."/>
            <person name="Schmutz J."/>
            <person name="Grimwood J."/>
            <person name="Lindquist E."/>
            <person name="Lucas S."/>
            <person name="Grigoriev I.V."/>
            <person name="Schmitt R."/>
            <person name="Kirk D."/>
            <person name="Rokhsar D.S."/>
        </authorList>
    </citation>
    <scope>NUCLEOTIDE SEQUENCE [LARGE SCALE GENOMIC DNA]</scope>
    <source>
        <strain evidence="3">f. Nagariensis / Eve</strain>
    </source>
</reference>
<gene>
    <name evidence="2" type="ORF">VOLCADRAFT_86139</name>
</gene>
<keyword evidence="1" id="KW-0175">Coiled coil</keyword>
<proteinExistence type="predicted"/>
<feature type="coiled-coil region" evidence="1">
    <location>
        <begin position="16"/>
        <end position="50"/>
    </location>
</feature>
<keyword evidence="3" id="KW-1185">Reference proteome</keyword>
<protein>
    <submittedName>
        <fullName evidence="2">Uncharacterized protein</fullName>
    </submittedName>
</protein>
<accession>D8THZ4</accession>
<dbReference type="AlphaFoldDB" id="D8THZ4"/>
<dbReference type="RefSeq" id="XP_002946155.1">
    <property type="nucleotide sequence ID" value="XM_002946109.1"/>
</dbReference>
<dbReference type="EMBL" id="GL378323">
    <property type="protein sequence ID" value="EFJ53150.1"/>
    <property type="molecule type" value="Genomic_DNA"/>
</dbReference>
<dbReference type="KEGG" id="vcn:VOLCADRAFT_86139"/>
<evidence type="ECO:0000256" key="1">
    <source>
        <dbReference type="SAM" id="Coils"/>
    </source>
</evidence>
<organism evidence="3">
    <name type="scientific">Volvox carteri f. nagariensis</name>
    <dbReference type="NCBI Taxonomy" id="3068"/>
    <lineage>
        <taxon>Eukaryota</taxon>
        <taxon>Viridiplantae</taxon>
        <taxon>Chlorophyta</taxon>
        <taxon>core chlorophytes</taxon>
        <taxon>Chlorophyceae</taxon>
        <taxon>CS clade</taxon>
        <taxon>Chlamydomonadales</taxon>
        <taxon>Volvocaceae</taxon>
        <taxon>Volvox</taxon>
    </lineage>
</organism>
<dbReference type="Proteomes" id="UP000001058">
    <property type="component" value="Unassembled WGS sequence"/>
</dbReference>
<dbReference type="GeneID" id="9624277"/>